<dbReference type="EMBL" id="RJKX01000011">
    <property type="protein sequence ID" value="ROQ01192.1"/>
    <property type="molecule type" value="Genomic_DNA"/>
</dbReference>
<protein>
    <submittedName>
        <fullName evidence="2">HEXXH motif-containing protein</fullName>
    </submittedName>
</protein>
<reference evidence="2 3" key="1">
    <citation type="submission" date="2018-11" db="EMBL/GenBank/DDBJ databases">
        <title>Genomic Encyclopedia of Type Strains, Phase IV (KMG-IV): sequencing the most valuable type-strain genomes for metagenomic binning, comparative biology and taxonomic classification.</title>
        <authorList>
            <person name="Goeker M."/>
        </authorList>
    </citation>
    <scope>NUCLEOTIDE SEQUENCE [LARGE SCALE GENOMIC DNA]</scope>
    <source>
        <strain evidence="2 3">DSM 5900</strain>
    </source>
</reference>
<dbReference type="AlphaFoldDB" id="A0A3N1M5W1"/>
<feature type="region of interest" description="Disordered" evidence="1">
    <location>
        <begin position="225"/>
        <end position="246"/>
    </location>
</feature>
<proteinExistence type="predicted"/>
<accession>A0A3N1M5W1</accession>
<evidence type="ECO:0000313" key="3">
    <source>
        <dbReference type="Proteomes" id="UP000278222"/>
    </source>
</evidence>
<organism evidence="2 3">
    <name type="scientific">Stella humosa</name>
    <dbReference type="NCBI Taxonomy" id="94"/>
    <lineage>
        <taxon>Bacteria</taxon>
        <taxon>Pseudomonadati</taxon>
        <taxon>Pseudomonadota</taxon>
        <taxon>Alphaproteobacteria</taxon>
        <taxon>Rhodospirillales</taxon>
        <taxon>Stellaceae</taxon>
        <taxon>Stella</taxon>
    </lineage>
</organism>
<gene>
    <name evidence="2" type="ORF">EDC65_0370</name>
</gene>
<comment type="caution">
    <text evidence="2">The sequence shown here is derived from an EMBL/GenBank/DDBJ whole genome shotgun (WGS) entry which is preliminary data.</text>
</comment>
<feature type="compositionally biased region" description="Basic and acidic residues" evidence="1">
    <location>
        <begin position="230"/>
        <end position="246"/>
    </location>
</feature>
<dbReference type="NCBIfam" id="TIGR04267">
    <property type="entry name" value="mod_HExxH"/>
    <property type="match status" value="1"/>
</dbReference>
<dbReference type="InterPro" id="IPR026337">
    <property type="entry name" value="AKG_HExxH"/>
</dbReference>
<sequence>MLEFRPGADRGRLLDQVVRADFAASLGGLLEAFARQDAIGPAETADVMAAIARPSAPPGMVAAYAGLVEAIYGDQHDRVMACLEALVDAARRPPEPEIQFATLEDAKLGPGQAARYRALFDDDPAAPLGIVPAEPTGVDAGSALARSALALLDRAAPELSGEIRALLRQIVFVRSVDGDPADRFQGASVFLVWGAVLLNLEEQPDRLTMAESLAHETGHSLLSGFTRGRPLVENDPADRYRSPLRSDPRPMDGIVHATYVTARMHYCLERLLASDALDAVERSQATTRLATHRQAFGQGLAVVDAHARFTPVGQAAFAPARDYMAGRPG</sequence>
<name>A0A3N1M5W1_9PROT</name>
<dbReference type="Proteomes" id="UP000278222">
    <property type="component" value="Unassembled WGS sequence"/>
</dbReference>
<dbReference type="RefSeq" id="WP_123687981.1">
    <property type="nucleotide sequence ID" value="NZ_AP019700.1"/>
</dbReference>
<keyword evidence="3" id="KW-1185">Reference proteome</keyword>
<evidence type="ECO:0000256" key="1">
    <source>
        <dbReference type="SAM" id="MobiDB-lite"/>
    </source>
</evidence>
<evidence type="ECO:0000313" key="2">
    <source>
        <dbReference type="EMBL" id="ROQ01192.1"/>
    </source>
</evidence>